<feature type="transmembrane region" description="Helical" evidence="4">
    <location>
        <begin position="12"/>
        <end position="29"/>
    </location>
</feature>
<evidence type="ECO:0000256" key="2">
    <source>
        <dbReference type="ARBA" id="ARBA00022827"/>
    </source>
</evidence>
<comment type="caution">
    <text evidence="6">The sequence shown here is derived from an EMBL/GenBank/DDBJ whole genome shotgun (WGS) entry which is preliminary data.</text>
</comment>
<dbReference type="InterPro" id="IPR051104">
    <property type="entry name" value="FAD_monoxygenase"/>
</dbReference>
<evidence type="ECO:0000256" key="1">
    <source>
        <dbReference type="ARBA" id="ARBA00022630"/>
    </source>
</evidence>
<accession>A0A409YHA7</accession>
<protein>
    <recommendedName>
        <fullName evidence="5">FAD-binding domain-containing protein</fullName>
    </recommendedName>
</protein>
<keyword evidence="1" id="KW-0285">Flavoprotein</keyword>
<evidence type="ECO:0000259" key="5">
    <source>
        <dbReference type="Pfam" id="PF01494"/>
    </source>
</evidence>
<dbReference type="GO" id="GO:0071949">
    <property type="term" value="F:FAD binding"/>
    <property type="evidence" value="ECO:0007669"/>
    <property type="project" value="InterPro"/>
</dbReference>
<evidence type="ECO:0000313" key="6">
    <source>
        <dbReference type="EMBL" id="PPR02407.1"/>
    </source>
</evidence>
<dbReference type="GO" id="GO:0044550">
    <property type="term" value="P:secondary metabolite biosynthetic process"/>
    <property type="evidence" value="ECO:0007669"/>
    <property type="project" value="TreeGrafter"/>
</dbReference>
<dbReference type="SUPFAM" id="SSF51905">
    <property type="entry name" value="FAD/NAD(P)-binding domain"/>
    <property type="match status" value="1"/>
</dbReference>
<sequence length="432" mass="47714">MKEQVEGQNIRIAICGGGIGGLCLAVLLSKHAHLDVKLYEAAGQFREIGAGVMIWSRTWHILESMGLASEFSKIAHAPPTGAQGVGFDFRRSDQPREGFRFKLVEMPCKRGVLLFSVAFLDVFVHHLPTGIAHFGKRLVSYSRTVSPLDPISLSFADGTSATCDVLVGADGIKSVIRAQMYHEAAENDHNASLLEYIQPLWTGTMAYRGLIRVQDIPPEQDGSRHRTIATPMMHVVSYSISEGDIVNVVTFASEPQKHGETFEGEWVTNCGQKELLECYANWEPEVERLLKCIERPTRWAIHHLRPLPFYHKDGVVLMGDAAHAMSPHQGAGAGQAIEDAFVLSHLLRDAKKNDLLRFFDAYQTLRLPAANGVLSGSYESGTMYEFNSPYGDNYDGLGPAIQAQWKWIDETTLEDDLSTALKLATGPAVSYL</sequence>
<dbReference type="SUPFAM" id="SSF54373">
    <property type="entry name" value="FAD-linked reductases, C-terminal domain"/>
    <property type="match status" value="1"/>
</dbReference>
<dbReference type="OrthoDB" id="417877at2759"/>
<dbReference type="InterPro" id="IPR002938">
    <property type="entry name" value="FAD-bd"/>
</dbReference>
<keyword evidence="3" id="KW-0560">Oxidoreductase</keyword>
<dbReference type="EMBL" id="NHYE01000846">
    <property type="protein sequence ID" value="PPR02407.1"/>
    <property type="molecule type" value="Genomic_DNA"/>
</dbReference>
<keyword evidence="4" id="KW-0812">Transmembrane</keyword>
<proteinExistence type="predicted"/>
<evidence type="ECO:0000256" key="4">
    <source>
        <dbReference type="SAM" id="Phobius"/>
    </source>
</evidence>
<dbReference type="Gene3D" id="3.50.50.60">
    <property type="entry name" value="FAD/NAD(P)-binding domain"/>
    <property type="match status" value="1"/>
</dbReference>
<dbReference type="PANTHER" id="PTHR46720">
    <property type="entry name" value="HYDROXYLASE, PUTATIVE (AFU_ORTHOLOGUE AFUA_3G01460)-RELATED"/>
    <property type="match status" value="1"/>
</dbReference>
<evidence type="ECO:0000256" key="3">
    <source>
        <dbReference type="ARBA" id="ARBA00023002"/>
    </source>
</evidence>
<dbReference type="GO" id="GO:0016491">
    <property type="term" value="F:oxidoreductase activity"/>
    <property type="evidence" value="ECO:0007669"/>
    <property type="project" value="UniProtKB-KW"/>
</dbReference>
<organism evidence="6 7">
    <name type="scientific">Gymnopilus dilepis</name>
    <dbReference type="NCBI Taxonomy" id="231916"/>
    <lineage>
        <taxon>Eukaryota</taxon>
        <taxon>Fungi</taxon>
        <taxon>Dikarya</taxon>
        <taxon>Basidiomycota</taxon>
        <taxon>Agaricomycotina</taxon>
        <taxon>Agaricomycetes</taxon>
        <taxon>Agaricomycetidae</taxon>
        <taxon>Agaricales</taxon>
        <taxon>Agaricineae</taxon>
        <taxon>Hymenogastraceae</taxon>
        <taxon>Gymnopilus</taxon>
    </lineage>
</organism>
<keyword evidence="4" id="KW-0472">Membrane</keyword>
<dbReference type="Proteomes" id="UP000284706">
    <property type="component" value="Unassembled WGS sequence"/>
</dbReference>
<reference evidence="6 7" key="1">
    <citation type="journal article" date="2018" name="Evol. Lett.">
        <title>Horizontal gene cluster transfer increased hallucinogenic mushroom diversity.</title>
        <authorList>
            <person name="Reynolds H.T."/>
            <person name="Vijayakumar V."/>
            <person name="Gluck-Thaler E."/>
            <person name="Korotkin H.B."/>
            <person name="Matheny P.B."/>
            <person name="Slot J.C."/>
        </authorList>
    </citation>
    <scope>NUCLEOTIDE SEQUENCE [LARGE SCALE GENOMIC DNA]</scope>
    <source>
        <strain evidence="6 7">SRW20</strain>
    </source>
</reference>
<dbReference type="STRING" id="231916.A0A409YHA7"/>
<dbReference type="AlphaFoldDB" id="A0A409YHA7"/>
<dbReference type="PRINTS" id="PR00420">
    <property type="entry name" value="RNGMNOXGNASE"/>
</dbReference>
<keyword evidence="4" id="KW-1133">Transmembrane helix</keyword>
<feature type="domain" description="FAD-binding" evidence="5">
    <location>
        <begin position="11"/>
        <end position="374"/>
    </location>
</feature>
<dbReference type="PANTHER" id="PTHR46720:SF3">
    <property type="entry name" value="FAD-BINDING DOMAIN-CONTAINING PROTEIN-RELATED"/>
    <property type="match status" value="1"/>
</dbReference>
<name>A0A409YHA7_9AGAR</name>
<keyword evidence="2" id="KW-0274">FAD</keyword>
<evidence type="ECO:0000313" key="7">
    <source>
        <dbReference type="Proteomes" id="UP000284706"/>
    </source>
</evidence>
<dbReference type="InterPro" id="IPR036188">
    <property type="entry name" value="FAD/NAD-bd_sf"/>
</dbReference>
<dbReference type="Pfam" id="PF01494">
    <property type="entry name" value="FAD_binding_3"/>
    <property type="match status" value="1"/>
</dbReference>
<dbReference type="InParanoid" id="A0A409YHA7"/>
<gene>
    <name evidence="6" type="ORF">CVT26_011375</name>
</gene>
<keyword evidence="7" id="KW-1185">Reference proteome</keyword>